<dbReference type="EMBL" id="LR721776">
    <property type="protein sequence ID" value="VVV65363.1"/>
    <property type="molecule type" value="Genomic_DNA"/>
</dbReference>
<feature type="region of interest" description="Disordered" evidence="1">
    <location>
        <begin position="84"/>
        <end position="113"/>
    </location>
</feature>
<protein>
    <submittedName>
        <fullName evidence="2">Uncharacterized protein</fullName>
    </submittedName>
</protein>
<evidence type="ECO:0000256" key="1">
    <source>
        <dbReference type="SAM" id="MobiDB-lite"/>
    </source>
</evidence>
<organism evidence="2">
    <name type="scientific">Nymphaea colorata</name>
    <name type="common">pocket water lily</name>
    <dbReference type="NCBI Taxonomy" id="210225"/>
    <lineage>
        <taxon>Eukaryota</taxon>
        <taxon>Viridiplantae</taxon>
        <taxon>Streptophyta</taxon>
        <taxon>Embryophyta</taxon>
        <taxon>Tracheophyta</taxon>
        <taxon>Spermatophyta</taxon>
        <taxon>Magnoliopsida</taxon>
        <taxon>Nymphaeales</taxon>
        <taxon>Nymphaeaceae</taxon>
        <taxon>Nymphaea</taxon>
    </lineage>
</organism>
<reference evidence="2" key="1">
    <citation type="submission" date="2019-09" db="EMBL/GenBank/DDBJ databases">
        <authorList>
            <person name="Zhang L."/>
        </authorList>
    </citation>
    <scope>NUCLEOTIDE SEQUENCE</scope>
</reference>
<sequence length="113" mass="12790">MFDDPKDMEMEGIASKTELCYPPLELSDFPPMDTLDWRKWTRNYGEESSLVEEILLHVASSCASHDTNQSNSLSFWSDRHSSMETTSAFPHQEVQGKHASIPGKYVHNSKPSA</sequence>
<proteinExistence type="predicted"/>
<name>A0A5K0XKR0_9MAGN</name>
<dbReference type="AlphaFoldDB" id="A0A5K0XKR0"/>
<gene>
    <name evidence="2" type="ORF">NYM_LOCUS6535</name>
</gene>
<accession>A0A5K0XKR0</accession>
<evidence type="ECO:0000313" key="2">
    <source>
        <dbReference type="EMBL" id="VVV65363.1"/>
    </source>
</evidence>